<gene>
    <name evidence="2" type="ORF">Pla100_38850</name>
</gene>
<protein>
    <submittedName>
        <fullName evidence="2">Uncharacterized protein</fullName>
    </submittedName>
</protein>
<organism evidence="2 3">
    <name type="scientific">Neorhodopirellula pilleata</name>
    <dbReference type="NCBI Taxonomy" id="2714738"/>
    <lineage>
        <taxon>Bacteria</taxon>
        <taxon>Pseudomonadati</taxon>
        <taxon>Planctomycetota</taxon>
        <taxon>Planctomycetia</taxon>
        <taxon>Pirellulales</taxon>
        <taxon>Pirellulaceae</taxon>
        <taxon>Neorhodopirellula</taxon>
    </lineage>
</organism>
<accession>A0A5C6A4F5</accession>
<evidence type="ECO:0000313" key="3">
    <source>
        <dbReference type="Proteomes" id="UP000316213"/>
    </source>
</evidence>
<proteinExistence type="predicted"/>
<keyword evidence="3" id="KW-1185">Reference proteome</keyword>
<dbReference type="EMBL" id="SJPM01000008">
    <property type="protein sequence ID" value="TWT94275.1"/>
    <property type="molecule type" value="Genomic_DNA"/>
</dbReference>
<dbReference type="Proteomes" id="UP000316213">
    <property type="component" value="Unassembled WGS sequence"/>
</dbReference>
<keyword evidence="1" id="KW-0472">Membrane</keyword>
<sequence length="73" mass="7948">MADSNGNKLVVVNLLIWLAAFLVPAMIELIPVSHPPKIYPLIFFVFRLSLAALSTYLIHAAISRSNTEPTNGG</sequence>
<evidence type="ECO:0000313" key="2">
    <source>
        <dbReference type="EMBL" id="TWT94275.1"/>
    </source>
</evidence>
<feature type="transmembrane region" description="Helical" evidence="1">
    <location>
        <begin position="38"/>
        <end position="58"/>
    </location>
</feature>
<comment type="caution">
    <text evidence="2">The sequence shown here is derived from an EMBL/GenBank/DDBJ whole genome shotgun (WGS) entry which is preliminary data.</text>
</comment>
<name>A0A5C6A4F5_9BACT</name>
<keyword evidence="1" id="KW-0812">Transmembrane</keyword>
<reference evidence="2 3" key="1">
    <citation type="submission" date="2019-02" db="EMBL/GenBank/DDBJ databases">
        <title>Deep-cultivation of Planctomycetes and their phenomic and genomic characterization uncovers novel biology.</title>
        <authorList>
            <person name="Wiegand S."/>
            <person name="Jogler M."/>
            <person name="Boedeker C."/>
            <person name="Pinto D."/>
            <person name="Vollmers J."/>
            <person name="Rivas-Marin E."/>
            <person name="Kohn T."/>
            <person name="Peeters S.H."/>
            <person name="Heuer A."/>
            <person name="Rast P."/>
            <person name="Oberbeckmann S."/>
            <person name="Bunk B."/>
            <person name="Jeske O."/>
            <person name="Meyerdierks A."/>
            <person name="Storesund J.E."/>
            <person name="Kallscheuer N."/>
            <person name="Luecker S."/>
            <person name="Lage O.M."/>
            <person name="Pohl T."/>
            <person name="Merkel B.J."/>
            <person name="Hornburger P."/>
            <person name="Mueller R.-W."/>
            <person name="Bruemmer F."/>
            <person name="Labrenz M."/>
            <person name="Spormann A.M."/>
            <person name="Op Den Camp H."/>
            <person name="Overmann J."/>
            <person name="Amann R."/>
            <person name="Jetten M.S.M."/>
            <person name="Mascher T."/>
            <person name="Medema M.H."/>
            <person name="Devos D.P."/>
            <person name="Kaster A.-K."/>
            <person name="Ovreas L."/>
            <person name="Rohde M."/>
            <person name="Galperin M.Y."/>
            <person name="Jogler C."/>
        </authorList>
    </citation>
    <scope>NUCLEOTIDE SEQUENCE [LARGE SCALE GENOMIC DNA]</scope>
    <source>
        <strain evidence="2 3">Pla100</strain>
    </source>
</reference>
<keyword evidence="1" id="KW-1133">Transmembrane helix</keyword>
<feature type="transmembrane region" description="Helical" evidence="1">
    <location>
        <begin position="12"/>
        <end position="32"/>
    </location>
</feature>
<evidence type="ECO:0000256" key="1">
    <source>
        <dbReference type="SAM" id="Phobius"/>
    </source>
</evidence>
<dbReference type="AlphaFoldDB" id="A0A5C6A4F5"/>